<feature type="region of interest" description="Disordered" evidence="1">
    <location>
        <begin position="171"/>
        <end position="191"/>
    </location>
</feature>
<dbReference type="InterPro" id="IPR018790">
    <property type="entry name" value="DUF2358"/>
</dbReference>
<evidence type="ECO:0000313" key="2">
    <source>
        <dbReference type="EMBL" id="KAL3803770.1"/>
    </source>
</evidence>
<accession>A0ABD3QTR1</accession>
<proteinExistence type="predicted"/>
<dbReference type="Pfam" id="PF10184">
    <property type="entry name" value="DUF2358"/>
    <property type="match status" value="1"/>
</dbReference>
<evidence type="ECO:0000313" key="3">
    <source>
        <dbReference type="Proteomes" id="UP001530315"/>
    </source>
</evidence>
<dbReference type="AlphaFoldDB" id="A0ABD3QTR1"/>
<gene>
    <name evidence="2" type="ORF">ACHAW5_004621</name>
</gene>
<comment type="caution">
    <text evidence="2">The sequence shown here is derived from an EMBL/GenBank/DDBJ whole genome shotgun (WGS) entry which is preliminary data.</text>
</comment>
<dbReference type="PANTHER" id="PTHR34123">
    <property type="entry name" value="OS04G0578200 PROTEIN"/>
    <property type="match status" value="1"/>
</dbReference>
<dbReference type="Proteomes" id="UP001530315">
    <property type="component" value="Unassembled WGS sequence"/>
</dbReference>
<sequence length="392" mass="42720">MRPHESNRTALAAQATTTTCRRNRGTLALALFASSSRASSIVATTAAFSPPPVPSSFFFGASTSTSSVVRDVSPPFLEASSSSEVTSPPRHPRHPPPPPPTTTTTTSAPPAASVVVDFYDALDDLYDRSSSIKCPFFRRRAADLIDDAATVGRFLLVRHKSLPVVSDLLSPSYDDDGDGGRGRGNGGRGEIDVDENEVVADALLPVPPGCKPLGRHIGRDGAGKARHATISDVARRIEYDWTSGPLGPTKGYYITGRLDSTMYRDDCLFTGPDPDMPVRGLRKYLGAASHLFDARRSDARLLSLAYDTNGGECGRGLIEARWRLGGTIMLPWRPTVEPWTGTTRYHLDDEGLIKLHEERWDISVWRAFVCTLIPSARTWRIWRDADGTAVRV</sequence>
<dbReference type="EMBL" id="JALLAZ020000106">
    <property type="protein sequence ID" value="KAL3803770.1"/>
    <property type="molecule type" value="Genomic_DNA"/>
</dbReference>
<keyword evidence="3" id="KW-1185">Reference proteome</keyword>
<organism evidence="2 3">
    <name type="scientific">Stephanodiscus triporus</name>
    <dbReference type="NCBI Taxonomy" id="2934178"/>
    <lineage>
        <taxon>Eukaryota</taxon>
        <taxon>Sar</taxon>
        <taxon>Stramenopiles</taxon>
        <taxon>Ochrophyta</taxon>
        <taxon>Bacillariophyta</taxon>
        <taxon>Coscinodiscophyceae</taxon>
        <taxon>Thalassiosirophycidae</taxon>
        <taxon>Stephanodiscales</taxon>
        <taxon>Stephanodiscaceae</taxon>
        <taxon>Stephanodiscus</taxon>
    </lineage>
</organism>
<feature type="region of interest" description="Disordered" evidence="1">
    <location>
        <begin position="78"/>
        <end position="109"/>
    </location>
</feature>
<evidence type="ECO:0008006" key="4">
    <source>
        <dbReference type="Google" id="ProtNLM"/>
    </source>
</evidence>
<evidence type="ECO:0000256" key="1">
    <source>
        <dbReference type="SAM" id="MobiDB-lite"/>
    </source>
</evidence>
<reference evidence="2 3" key="1">
    <citation type="submission" date="2024-10" db="EMBL/GenBank/DDBJ databases">
        <title>Updated reference genomes for cyclostephanoid diatoms.</title>
        <authorList>
            <person name="Roberts W.R."/>
            <person name="Alverson A.J."/>
        </authorList>
    </citation>
    <scope>NUCLEOTIDE SEQUENCE [LARGE SCALE GENOMIC DNA]</scope>
    <source>
        <strain evidence="2 3">AJA276-08</strain>
    </source>
</reference>
<dbReference type="PANTHER" id="PTHR34123:SF3">
    <property type="entry name" value="SNOAL-LIKE DOMAIN-CONTAINING PROTEIN"/>
    <property type="match status" value="1"/>
</dbReference>
<name>A0ABD3QTR1_9STRA</name>
<protein>
    <recommendedName>
        <fullName evidence="4">SnoaL-like domain-containing protein</fullName>
    </recommendedName>
</protein>